<evidence type="ECO:0000256" key="3">
    <source>
        <dbReference type="ARBA" id="ARBA00022723"/>
    </source>
</evidence>
<comment type="catalytic activity">
    <reaction evidence="7">
        <text>N(6)-methyl-AMP + H2O + H(+) = IMP + methylamine</text>
        <dbReference type="Rhea" id="RHEA:16001"/>
        <dbReference type="ChEBI" id="CHEBI:15377"/>
        <dbReference type="ChEBI" id="CHEBI:15378"/>
        <dbReference type="ChEBI" id="CHEBI:58053"/>
        <dbReference type="ChEBI" id="CHEBI:59338"/>
        <dbReference type="ChEBI" id="CHEBI:144842"/>
    </reaction>
    <physiologicalReaction direction="left-to-right" evidence="7">
        <dbReference type="Rhea" id="RHEA:16002"/>
    </physiologicalReaction>
</comment>
<dbReference type="PANTHER" id="PTHR11409:SF42">
    <property type="entry name" value="ADENOSINE DEAMINASE-LIKE PROTEIN"/>
    <property type="match status" value="1"/>
</dbReference>
<name>A0A4C1SMY2_EUMVA</name>
<evidence type="ECO:0000256" key="6">
    <source>
        <dbReference type="ARBA" id="ARBA00023080"/>
    </source>
</evidence>
<keyword evidence="6" id="KW-0546">Nucleotide metabolism</keyword>
<dbReference type="InterPro" id="IPR001365">
    <property type="entry name" value="A_deaminase_dom"/>
</dbReference>
<evidence type="ECO:0000256" key="1">
    <source>
        <dbReference type="ARBA" id="ARBA00001947"/>
    </source>
</evidence>
<keyword evidence="3" id="KW-0479">Metal-binding</keyword>
<gene>
    <name evidence="9" type="primary">ADAL</name>
    <name evidence="9" type="ORF">EVAR_2678_1</name>
</gene>
<dbReference type="GO" id="GO:0009117">
    <property type="term" value="P:nucleotide metabolic process"/>
    <property type="evidence" value="ECO:0007669"/>
    <property type="project" value="UniProtKB-KW"/>
</dbReference>
<evidence type="ECO:0000259" key="8">
    <source>
        <dbReference type="Pfam" id="PF00962"/>
    </source>
</evidence>
<comment type="caution">
    <text evidence="9">The sequence shown here is derived from an EMBL/GenBank/DDBJ whole genome shotgun (WGS) entry which is preliminary data.</text>
</comment>
<evidence type="ECO:0000313" key="9">
    <source>
        <dbReference type="EMBL" id="GBP03266.1"/>
    </source>
</evidence>
<dbReference type="OrthoDB" id="272271at2759"/>
<dbReference type="Gene3D" id="3.20.20.140">
    <property type="entry name" value="Metal-dependent hydrolases"/>
    <property type="match status" value="1"/>
</dbReference>
<dbReference type="GO" id="GO:0046103">
    <property type="term" value="P:inosine biosynthetic process"/>
    <property type="evidence" value="ECO:0007669"/>
    <property type="project" value="TreeGrafter"/>
</dbReference>
<evidence type="ECO:0000256" key="4">
    <source>
        <dbReference type="ARBA" id="ARBA00022801"/>
    </source>
</evidence>
<protein>
    <submittedName>
        <fullName evidence="9">Adenosine deaminase-like protein</fullName>
    </submittedName>
</protein>
<dbReference type="Pfam" id="PF00962">
    <property type="entry name" value="A_deaminase"/>
    <property type="match status" value="1"/>
</dbReference>
<reference evidence="9 10" key="1">
    <citation type="journal article" date="2019" name="Commun. Biol.">
        <title>The bagworm genome reveals a unique fibroin gene that provides high tensile strength.</title>
        <authorList>
            <person name="Kono N."/>
            <person name="Nakamura H."/>
            <person name="Ohtoshi R."/>
            <person name="Tomita M."/>
            <person name="Numata K."/>
            <person name="Arakawa K."/>
        </authorList>
    </citation>
    <scope>NUCLEOTIDE SEQUENCE [LARGE SCALE GENOMIC DNA]</scope>
</reference>
<proteinExistence type="inferred from homology"/>
<dbReference type="Proteomes" id="UP000299102">
    <property type="component" value="Unassembled WGS sequence"/>
</dbReference>
<keyword evidence="5" id="KW-0862">Zinc</keyword>
<dbReference type="STRING" id="151549.A0A4C1SMY2"/>
<dbReference type="GO" id="GO:0006154">
    <property type="term" value="P:adenosine catabolic process"/>
    <property type="evidence" value="ECO:0007669"/>
    <property type="project" value="TreeGrafter"/>
</dbReference>
<accession>A0A4C1SMY2</accession>
<dbReference type="SUPFAM" id="SSF51556">
    <property type="entry name" value="Metallo-dependent hydrolases"/>
    <property type="match status" value="1"/>
</dbReference>
<evidence type="ECO:0000256" key="2">
    <source>
        <dbReference type="ARBA" id="ARBA00006676"/>
    </source>
</evidence>
<dbReference type="InterPro" id="IPR032466">
    <property type="entry name" value="Metal_Hydrolase"/>
</dbReference>
<dbReference type="GO" id="GO:0004000">
    <property type="term" value="F:adenosine deaminase activity"/>
    <property type="evidence" value="ECO:0007669"/>
    <property type="project" value="TreeGrafter"/>
</dbReference>
<dbReference type="GO" id="GO:0046872">
    <property type="term" value="F:metal ion binding"/>
    <property type="evidence" value="ECO:0007669"/>
    <property type="project" value="UniProtKB-KW"/>
</dbReference>
<evidence type="ECO:0000256" key="5">
    <source>
        <dbReference type="ARBA" id="ARBA00022833"/>
    </source>
</evidence>
<organism evidence="9 10">
    <name type="scientific">Eumeta variegata</name>
    <name type="common">Bagworm moth</name>
    <name type="synonym">Eumeta japonica</name>
    <dbReference type="NCBI Taxonomy" id="151549"/>
    <lineage>
        <taxon>Eukaryota</taxon>
        <taxon>Metazoa</taxon>
        <taxon>Ecdysozoa</taxon>
        <taxon>Arthropoda</taxon>
        <taxon>Hexapoda</taxon>
        <taxon>Insecta</taxon>
        <taxon>Pterygota</taxon>
        <taxon>Neoptera</taxon>
        <taxon>Endopterygota</taxon>
        <taxon>Lepidoptera</taxon>
        <taxon>Glossata</taxon>
        <taxon>Ditrysia</taxon>
        <taxon>Tineoidea</taxon>
        <taxon>Psychidae</taxon>
        <taxon>Oiketicinae</taxon>
        <taxon>Eumeta</taxon>
    </lineage>
</organism>
<comment type="cofactor">
    <cofactor evidence="1">
        <name>Zn(2+)</name>
        <dbReference type="ChEBI" id="CHEBI:29105"/>
    </cofactor>
</comment>
<evidence type="ECO:0000256" key="7">
    <source>
        <dbReference type="ARBA" id="ARBA00048787"/>
    </source>
</evidence>
<evidence type="ECO:0000313" key="10">
    <source>
        <dbReference type="Proteomes" id="UP000299102"/>
    </source>
</evidence>
<dbReference type="AlphaFoldDB" id="A0A4C1SMY2"/>
<sequence length="262" mass="28618">MALDNFYHNLPKVELHAHLNGSLSSATLLQLKRFHADSGILDKTNAFIDEFFVSAGDTRSLSDCFQVFGIAHALTSVPEAVGLATALTLKEFEEDGCCYVELRSTPRQTENMSRTQYVDAIIKSIERSISTAKEITSLAIEYHNSYPDIVLGLELSGDPTIGKFQDFVPFLNQARAAGLKITLHCGEVANEQEILEMLDFQPERIGHGICIHPRLGGSDKTWQKLCDMKIPVAVPADANLPGKALSDMPTATPPTGSNCVLI</sequence>
<keyword evidence="10" id="KW-1185">Reference proteome</keyword>
<keyword evidence="4" id="KW-0378">Hydrolase</keyword>
<feature type="domain" description="Adenosine deaminase" evidence="8">
    <location>
        <begin position="11"/>
        <end position="211"/>
    </location>
</feature>
<dbReference type="PANTHER" id="PTHR11409">
    <property type="entry name" value="ADENOSINE DEAMINASE"/>
    <property type="match status" value="1"/>
</dbReference>
<comment type="similarity">
    <text evidence="2">Belongs to the metallo-dependent hydrolases superfamily. Adenosine and AMP deaminases family.</text>
</comment>
<dbReference type="InterPro" id="IPR006330">
    <property type="entry name" value="Ado/ade_deaminase"/>
</dbReference>
<dbReference type="EMBL" id="BGZK01000009">
    <property type="protein sequence ID" value="GBP03266.1"/>
    <property type="molecule type" value="Genomic_DNA"/>
</dbReference>